<reference evidence="8" key="3">
    <citation type="submission" date="2025-09" db="UniProtKB">
        <authorList>
            <consortium name="Ensembl"/>
        </authorList>
    </citation>
    <scope>IDENTIFICATION</scope>
</reference>
<evidence type="ECO:0000256" key="6">
    <source>
        <dbReference type="PIRSR" id="PIRSR602401-1"/>
    </source>
</evidence>
<dbReference type="InterPro" id="IPR050182">
    <property type="entry name" value="Cytochrome_P450_fam2"/>
</dbReference>
<evidence type="ECO:0000256" key="4">
    <source>
        <dbReference type="ARBA" id="ARBA00022723"/>
    </source>
</evidence>
<evidence type="ECO:0000256" key="3">
    <source>
        <dbReference type="ARBA" id="ARBA00022617"/>
    </source>
</evidence>
<dbReference type="OMA" id="SECMERF"/>
<sequence>DDPSSTFDDDNMLQVVMDFFFLAGTETTTTTLSYPSIQGEHKLKVQRLTERELKKETSKSRTTQYVDRSHLPYTNAVIHKIQRNSSVASIGALHQCEDSIVQGFLFRKDDIILTNLTSVLHDSEHWEMPDMLNPNHFLDSDGNFKQNEAFYPFSAGARVCLGEQLAWIELFLFFTHLLQTFTFTLPDGVKDVNLKYVFGNTLCPYPYQICAVPR</sequence>
<dbReference type="InParanoid" id="H3B8W8"/>
<dbReference type="GO" id="GO:0006082">
    <property type="term" value="P:organic acid metabolic process"/>
    <property type="evidence" value="ECO:0007669"/>
    <property type="project" value="TreeGrafter"/>
</dbReference>
<dbReference type="InterPro" id="IPR017972">
    <property type="entry name" value="Cyt_P450_CS"/>
</dbReference>
<dbReference type="Ensembl" id="ENSLACT00000018472.1">
    <property type="protein sequence ID" value="ENSLACP00000018339.1"/>
    <property type="gene ID" value="ENSLACG00000016153.1"/>
</dbReference>
<dbReference type="InterPro" id="IPR002401">
    <property type="entry name" value="Cyt_P450_E_grp-I"/>
</dbReference>
<dbReference type="InterPro" id="IPR001128">
    <property type="entry name" value="Cyt_P450"/>
</dbReference>
<dbReference type="Gene3D" id="1.10.630.10">
    <property type="entry name" value="Cytochrome P450"/>
    <property type="match status" value="1"/>
</dbReference>
<dbReference type="PANTHER" id="PTHR24300:SF368">
    <property type="entry name" value="CYTOCHROME P450, FAMILY 2, SUBFAMILY AB, POLYPEPTIDE 1"/>
    <property type="match status" value="1"/>
</dbReference>
<dbReference type="GO" id="GO:0016712">
    <property type="term" value="F:oxidoreductase activity, acting on paired donors, with incorporation or reduction of molecular oxygen, reduced flavin or flavoprotein as one donor, and incorporation of one atom of oxygen"/>
    <property type="evidence" value="ECO:0007669"/>
    <property type="project" value="TreeGrafter"/>
</dbReference>
<keyword evidence="7" id="KW-0560">Oxidoreductase</keyword>
<feature type="binding site" description="axial binding residue" evidence="6">
    <location>
        <position position="160"/>
    </location>
    <ligand>
        <name>heme</name>
        <dbReference type="ChEBI" id="CHEBI:30413"/>
    </ligand>
    <ligandPart>
        <name>Fe</name>
        <dbReference type="ChEBI" id="CHEBI:18248"/>
    </ligandPart>
</feature>
<reference evidence="8" key="2">
    <citation type="submission" date="2025-08" db="UniProtKB">
        <authorList>
            <consortium name="Ensembl"/>
        </authorList>
    </citation>
    <scope>IDENTIFICATION</scope>
</reference>
<keyword evidence="3 6" id="KW-0349">Heme</keyword>
<evidence type="ECO:0000313" key="8">
    <source>
        <dbReference type="Ensembl" id="ENSLACP00000018339.1"/>
    </source>
</evidence>
<keyword evidence="9" id="KW-1185">Reference proteome</keyword>
<evidence type="ECO:0000256" key="1">
    <source>
        <dbReference type="ARBA" id="ARBA00001971"/>
    </source>
</evidence>
<name>H3B8W8_LATCH</name>
<comment type="similarity">
    <text evidence="2 7">Belongs to the cytochrome P450 family.</text>
</comment>
<keyword evidence="5 6" id="KW-0408">Iron</keyword>
<dbReference type="InterPro" id="IPR036396">
    <property type="entry name" value="Cyt_P450_sf"/>
</dbReference>
<dbReference type="Pfam" id="PF00067">
    <property type="entry name" value="p450"/>
    <property type="match status" value="1"/>
</dbReference>
<comment type="cofactor">
    <cofactor evidence="1 6">
        <name>heme</name>
        <dbReference type="ChEBI" id="CHEBI:30413"/>
    </cofactor>
</comment>
<dbReference type="STRING" id="7897.ENSLACP00000018339"/>
<dbReference type="PRINTS" id="PR00463">
    <property type="entry name" value="EP450I"/>
</dbReference>
<dbReference type="PROSITE" id="PS00086">
    <property type="entry name" value="CYTOCHROME_P450"/>
    <property type="match status" value="1"/>
</dbReference>
<evidence type="ECO:0000256" key="5">
    <source>
        <dbReference type="ARBA" id="ARBA00023004"/>
    </source>
</evidence>
<organism evidence="8 9">
    <name type="scientific">Latimeria chalumnae</name>
    <name type="common">Coelacanth</name>
    <dbReference type="NCBI Taxonomy" id="7897"/>
    <lineage>
        <taxon>Eukaryota</taxon>
        <taxon>Metazoa</taxon>
        <taxon>Chordata</taxon>
        <taxon>Craniata</taxon>
        <taxon>Vertebrata</taxon>
        <taxon>Euteleostomi</taxon>
        <taxon>Coelacanthiformes</taxon>
        <taxon>Coelacanthidae</taxon>
        <taxon>Latimeria</taxon>
    </lineage>
</organism>
<evidence type="ECO:0000256" key="7">
    <source>
        <dbReference type="RuleBase" id="RU000461"/>
    </source>
</evidence>
<dbReference type="HOGENOM" id="CLU_001570_22_2_1"/>
<dbReference type="GO" id="GO:0005737">
    <property type="term" value="C:cytoplasm"/>
    <property type="evidence" value="ECO:0007669"/>
    <property type="project" value="TreeGrafter"/>
</dbReference>
<keyword evidence="4 6" id="KW-0479">Metal-binding</keyword>
<dbReference type="GO" id="GO:0005506">
    <property type="term" value="F:iron ion binding"/>
    <property type="evidence" value="ECO:0007669"/>
    <property type="project" value="InterPro"/>
</dbReference>
<dbReference type="Proteomes" id="UP000008672">
    <property type="component" value="Unassembled WGS sequence"/>
</dbReference>
<dbReference type="AlphaFoldDB" id="H3B8W8"/>
<protein>
    <submittedName>
        <fullName evidence="8">Uncharacterized protein</fullName>
    </submittedName>
</protein>
<proteinExistence type="inferred from homology"/>
<dbReference type="GeneTree" id="ENSGT00940000163497"/>
<reference evidence="9" key="1">
    <citation type="submission" date="2011-08" db="EMBL/GenBank/DDBJ databases">
        <title>The draft genome of Latimeria chalumnae.</title>
        <authorList>
            <person name="Di Palma F."/>
            <person name="Alfoldi J."/>
            <person name="Johnson J."/>
            <person name="Berlin A."/>
            <person name="Gnerre S."/>
            <person name="Jaffe D."/>
            <person name="MacCallum I."/>
            <person name="Young S."/>
            <person name="Walker B.J."/>
            <person name="Lander E."/>
            <person name="Lindblad-Toh K."/>
        </authorList>
    </citation>
    <scope>NUCLEOTIDE SEQUENCE [LARGE SCALE GENOMIC DNA]</scope>
    <source>
        <strain evidence="9">Wild caught</strain>
    </source>
</reference>
<dbReference type="EMBL" id="AFYH01083707">
    <property type="status" value="NOT_ANNOTATED_CDS"/>
    <property type="molecule type" value="Genomic_DNA"/>
</dbReference>
<dbReference type="eggNOG" id="KOG0156">
    <property type="taxonomic scope" value="Eukaryota"/>
</dbReference>
<keyword evidence="7" id="KW-0503">Monooxygenase</keyword>
<dbReference type="SUPFAM" id="SSF48264">
    <property type="entry name" value="Cytochrome P450"/>
    <property type="match status" value="1"/>
</dbReference>
<accession>H3B8W8</accession>
<dbReference type="GO" id="GO:0020037">
    <property type="term" value="F:heme binding"/>
    <property type="evidence" value="ECO:0007669"/>
    <property type="project" value="InterPro"/>
</dbReference>
<evidence type="ECO:0000256" key="2">
    <source>
        <dbReference type="ARBA" id="ARBA00010617"/>
    </source>
</evidence>
<dbReference type="GO" id="GO:0006805">
    <property type="term" value="P:xenobiotic metabolic process"/>
    <property type="evidence" value="ECO:0007669"/>
    <property type="project" value="TreeGrafter"/>
</dbReference>
<dbReference type="PRINTS" id="PR00385">
    <property type="entry name" value="P450"/>
</dbReference>
<dbReference type="PANTHER" id="PTHR24300">
    <property type="entry name" value="CYTOCHROME P450 508A4-RELATED"/>
    <property type="match status" value="1"/>
</dbReference>
<evidence type="ECO:0000313" key="9">
    <source>
        <dbReference type="Proteomes" id="UP000008672"/>
    </source>
</evidence>